<sequence>MAKLHQALCPLDGKLSDSGVIFGGAIEGRGNYLTLDRALHVRDFFRTLVDEDNHQVALRVIGRDGIGNRLENHGLSGFRRRDDKSALALTDRAHQVDDPGREDVRLGLKA</sequence>
<comment type="caution">
    <text evidence="2">The sequence shown here is derived from an EMBL/GenBank/DDBJ whole genome shotgun (WGS) entry which is preliminary data.</text>
</comment>
<dbReference type="AlphaFoldDB" id="A0A1J5PAK8"/>
<feature type="region of interest" description="Disordered" evidence="1">
    <location>
        <begin position="90"/>
        <end position="110"/>
    </location>
</feature>
<dbReference type="EMBL" id="MLJW01008070">
    <property type="protein sequence ID" value="OIQ64492.1"/>
    <property type="molecule type" value="Genomic_DNA"/>
</dbReference>
<protein>
    <submittedName>
        <fullName evidence="2">Uncharacterized protein</fullName>
    </submittedName>
</protein>
<accession>A0A1J5PAK8</accession>
<evidence type="ECO:0000313" key="2">
    <source>
        <dbReference type="EMBL" id="OIQ64492.1"/>
    </source>
</evidence>
<organism evidence="2">
    <name type="scientific">mine drainage metagenome</name>
    <dbReference type="NCBI Taxonomy" id="410659"/>
    <lineage>
        <taxon>unclassified sequences</taxon>
        <taxon>metagenomes</taxon>
        <taxon>ecological metagenomes</taxon>
    </lineage>
</organism>
<gene>
    <name evidence="2" type="ORF">GALL_539570</name>
</gene>
<reference evidence="2" key="1">
    <citation type="submission" date="2016-10" db="EMBL/GenBank/DDBJ databases">
        <title>Sequence of Gallionella enrichment culture.</title>
        <authorList>
            <person name="Poehlein A."/>
            <person name="Muehling M."/>
            <person name="Daniel R."/>
        </authorList>
    </citation>
    <scope>NUCLEOTIDE SEQUENCE</scope>
</reference>
<name>A0A1J5PAK8_9ZZZZ</name>
<proteinExistence type="predicted"/>
<evidence type="ECO:0000256" key="1">
    <source>
        <dbReference type="SAM" id="MobiDB-lite"/>
    </source>
</evidence>